<dbReference type="InterPro" id="IPR036513">
    <property type="entry name" value="STAS_dom_sf"/>
</dbReference>
<dbReference type="InterPro" id="IPR058548">
    <property type="entry name" value="MlaB-like_STAS"/>
</dbReference>
<dbReference type="GO" id="GO:0043856">
    <property type="term" value="F:anti-sigma factor antagonist activity"/>
    <property type="evidence" value="ECO:0007669"/>
    <property type="project" value="TreeGrafter"/>
</dbReference>
<feature type="region of interest" description="Disordered" evidence="1">
    <location>
        <begin position="1"/>
        <end position="36"/>
    </location>
</feature>
<dbReference type="SUPFAM" id="SSF52091">
    <property type="entry name" value="SpoIIaa-like"/>
    <property type="match status" value="1"/>
</dbReference>
<evidence type="ECO:0000313" key="4">
    <source>
        <dbReference type="Proteomes" id="UP000305929"/>
    </source>
</evidence>
<dbReference type="CDD" id="cd07043">
    <property type="entry name" value="STAS_anti-anti-sigma_factors"/>
    <property type="match status" value="1"/>
</dbReference>
<gene>
    <name evidence="3" type="ORF">E4U91_31895</name>
</gene>
<accession>A0A4U5WS09</accession>
<feature type="domain" description="STAS" evidence="2">
    <location>
        <begin position="41"/>
        <end position="133"/>
    </location>
</feature>
<dbReference type="PANTHER" id="PTHR33495:SF2">
    <property type="entry name" value="ANTI-SIGMA FACTOR ANTAGONIST TM_1081-RELATED"/>
    <property type="match status" value="1"/>
</dbReference>
<comment type="caution">
    <text evidence="3">The sequence shown here is derived from an EMBL/GenBank/DDBJ whole genome shotgun (WGS) entry which is preliminary data.</text>
</comment>
<keyword evidence="4" id="KW-1185">Reference proteome</keyword>
<protein>
    <submittedName>
        <fullName evidence="3">STAS domain-containing protein</fullName>
    </submittedName>
</protein>
<dbReference type="RefSeq" id="WP_137310021.1">
    <property type="nucleotide sequence ID" value="NZ_SZNQ01000001.1"/>
</dbReference>
<sequence>MPWDEAAVPTLTSPAGGTPLLERAGAHGPHGSGVPQYERRGAWVIAPRGAYDMDSVAPLAQALDRAAREYPVVVLDASGITFADSTFLTLLIRAHRSGGLRLVAPSPQVRQICEITGVDGYLDIRDTVDDAVA</sequence>
<dbReference type="PANTHER" id="PTHR33495">
    <property type="entry name" value="ANTI-SIGMA FACTOR ANTAGONIST TM_1081-RELATED-RELATED"/>
    <property type="match status" value="1"/>
</dbReference>
<reference evidence="3 4" key="1">
    <citation type="submission" date="2019-04" db="EMBL/GenBank/DDBJ databases">
        <title>Streptomyces lasaliensis sp. nov., an Actinomycete isolated from soil which produces the polyether antibiotic lasalocid.</title>
        <authorList>
            <person name="Erwin G."/>
            <person name="Haber C."/>
        </authorList>
    </citation>
    <scope>NUCLEOTIDE SEQUENCE [LARGE SCALE GENOMIC DNA]</scope>
    <source>
        <strain evidence="3 4">X-537</strain>
    </source>
</reference>
<evidence type="ECO:0000313" key="3">
    <source>
        <dbReference type="EMBL" id="TKT04191.1"/>
    </source>
</evidence>
<organism evidence="3 4">
    <name type="scientific">Streptomyces lasalocidi</name>
    <name type="common">Streptomyces lasaliensis</name>
    <dbReference type="NCBI Taxonomy" id="324833"/>
    <lineage>
        <taxon>Bacteria</taxon>
        <taxon>Bacillati</taxon>
        <taxon>Actinomycetota</taxon>
        <taxon>Actinomycetes</taxon>
        <taxon>Kitasatosporales</taxon>
        <taxon>Streptomycetaceae</taxon>
        <taxon>Streptomyces</taxon>
    </lineage>
</organism>
<dbReference type="Pfam" id="PF13466">
    <property type="entry name" value="STAS_2"/>
    <property type="match status" value="1"/>
</dbReference>
<evidence type="ECO:0000256" key="1">
    <source>
        <dbReference type="SAM" id="MobiDB-lite"/>
    </source>
</evidence>
<evidence type="ECO:0000259" key="2">
    <source>
        <dbReference type="PROSITE" id="PS50801"/>
    </source>
</evidence>
<dbReference type="PROSITE" id="PS50801">
    <property type="entry name" value="STAS"/>
    <property type="match status" value="1"/>
</dbReference>
<name>A0A4U5WS09_STRLS</name>
<dbReference type="Proteomes" id="UP000305929">
    <property type="component" value="Unassembled WGS sequence"/>
</dbReference>
<dbReference type="OrthoDB" id="4262547at2"/>
<dbReference type="AlphaFoldDB" id="A0A4U5WS09"/>
<proteinExistence type="predicted"/>
<dbReference type="Gene3D" id="3.30.750.24">
    <property type="entry name" value="STAS domain"/>
    <property type="match status" value="1"/>
</dbReference>
<dbReference type="InterPro" id="IPR002645">
    <property type="entry name" value="STAS_dom"/>
</dbReference>
<dbReference type="EMBL" id="SZNQ01000001">
    <property type="protein sequence ID" value="TKT04191.1"/>
    <property type="molecule type" value="Genomic_DNA"/>
</dbReference>